<dbReference type="GO" id="GO:0004674">
    <property type="term" value="F:protein serine/threonine kinase activity"/>
    <property type="evidence" value="ECO:0007669"/>
    <property type="project" value="UniProtKB-KW"/>
</dbReference>
<dbReference type="InterPro" id="IPR017441">
    <property type="entry name" value="Protein_kinase_ATP_BS"/>
</dbReference>
<evidence type="ECO:0000256" key="14">
    <source>
        <dbReference type="SAM" id="MobiDB-lite"/>
    </source>
</evidence>
<gene>
    <name evidence="17" type="ORF">GUJ93_ZPchr0013g34092</name>
</gene>
<keyword evidence="5" id="KW-0677">Repeat</keyword>
<dbReference type="EMBL" id="JAAALK010000079">
    <property type="protein sequence ID" value="KAG8098703.1"/>
    <property type="molecule type" value="Genomic_DNA"/>
</dbReference>
<evidence type="ECO:0000256" key="11">
    <source>
        <dbReference type="ARBA" id="ARBA00047899"/>
    </source>
</evidence>
<evidence type="ECO:0000256" key="12">
    <source>
        <dbReference type="ARBA" id="ARBA00048679"/>
    </source>
</evidence>
<evidence type="ECO:0000256" key="4">
    <source>
        <dbReference type="ARBA" id="ARBA00022723"/>
    </source>
</evidence>
<feature type="domain" description="Protein kinase" evidence="15">
    <location>
        <begin position="59"/>
        <end position="284"/>
    </location>
</feature>
<keyword evidence="18" id="KW-1185">Reference proteome</keyword>
<protein>
    <recommendedName>
        <fullName evidence="1">non-specific serine/threonine protein kinase</fullName>
        <ecNumber evidence="1">2.7.11.1</ecNumber>
    </recommendedName>
</protein>
<evidence type="ECO:0000313" key="17">
    <source>
        <dbReference type="EMBL" id="KAG8098703.1"/>
    </source>
</evidence>
<feature type="region of interest" description="Disordered" evidence="14">
    <location>
        <begin position="1"/>
        <end position="23"/>
    </location>
</feature>
<evidence type="ECO:0000313" key="18">
    <source>
        <dbReference type="Proteomes" id="UP000729402"/>
    </source>
</evidence>
<comment type="caution">
    <text evidence="17">The sequence shown here is derived from an EMBL/GenBank/DDBJ whole genome shotgun (WGS) entry which is preliminary data.</text>
</comment>
<reference evidence="17" key="1">
    <citation type="journal article" date="2021" name="bioRxiv">
        <title>Whole Genome Assembly and Annotation of Northern Wild Rice, Zizania palustris L., Supports a Whole Genome Duplication in the Zizania Genus.</title>
        <authorList>
            <person name="Haas M."/>
            <person name="Kono T."/>
            <person name="Macchietto M."/>
            <person name="Millas R."/>
            <person name="McGilp L."/>
            <person name="Shao M."/>
            <person name="Duquette J."/>
            <person name="Hirsch C.N."/>
            <person name="Kimball J."/>
        </authorList>
    </citation>
    <scope>NUCLEOTIDE SEQUENCE</scope>
    <source>
        <tissue evidence="17">Fresh leaf tissue</tissue>
    </source>
</reference>
<sequence>MGNCCGTPATEGGKNRRRKQKQKANPFTVAYNRGAAAPSGRPGLVVLRDPTGRDLGARYELGGELGRGEFGVTYLCTEAATGDKYACKSISKRKLRTPVDVEDVRREVDIMRHMPSHPNIVSLHAAYEDEDAVHLVMELCEGGELFDRIVARGALHRARRRRRHAHHRGGGPGLVCSAETDAQVSGLLKCWQSVYMAPEVLKRNYGPEVDVWSAGVILYILLCGVPPFWAETEQGVAQAIIRSVVDFKKEPWPRVSEPAKDLVRRMLDPNPITTAYCRTKHPWLHDSKKMPDIPLGDTVRAKLQQFAALNKLKKKALRVIAEHLSVEEAADIKDMFDKMDVNNNGKLTFEDFKAGIRKLGNQMPDSDIKMLMDAVSYY</sequence>
<dbReference type="CDD" id="cd00051">
    <property type="entry name" value="EFh"/>
    <property type="match status" value="1"/>
</dbReference>
<dbReference type="GO" id="GO:0005509">
    <property type="term" value="F:calcium ion binding"/>
    <property type="evidence" value="ECO:0007669"/>
    <property type="project" value="InterPro"/>
</dbReference>
<dbReference type="InterPro" id="IPR018247">
    <property type="entry name" value="EF_Hand_1_Ca_BS"/>
</dbReference>
<dbReference type="Proteomes" id="UP000729402">
    <property type="component" value="Unassembled WGS sequence"/>
</dbReference>
<dbReference type="PROSITE" id="PS00107">
    <property type="entry name" value="PROTEIN_KINASE_ATP"/>
    <property type="match status" value="1"/>
</dbReference>
<evidence type="ECO:0000256" key="9">
    <source>
        <dbReference type="ARBA" id="ARBA00022840"/>
    </source>
</evidence>
<evidence type="ECO:0000259" key="15">
    <source>
        <dbReference type="PROSITE" id="PS50011"/>
    </source>
</evidence>
<evidence type="ECO:0000256" key="8">
    <source>
        <dbReference type="ARBA" id="ARBA00022837"/>
    </source>
</evidence>
<keyword evidence="9 13" id="KW-0067">ATP-binding</keyword>
<evidence type="ECO:0000256" key="7">
    <source>
        <dbReference type="ARBA" id="ARBA00022777"/>
    </source>
</evidence>
<dbReference type="PANTHER" id="PTHR24349">
    <property type="entry name" value="SERINE/THREONINE-PROTEIN KINASE"/>
    <property type="match status" value="1"/>
</dbReference>
<dbReference type="InterPro" id="IPR000719">
    <property type="entry name" value="Prot_kinase_dom"/>
</dbReference>
<evidence type="ECO:0000256" key="2">
    <source>
        <dbReference type="ARBA" id="ARBA00022527"/>
    </source>
</evidence>
<dbReference type="AlphaFoldDB" id="A0A8J5X2X6"/>
<name>A0A8J5X2X6_ZIZPA</name>
<evidence type="ECO:0000256" key="3">
    <source>
        <dbReference type="ARBA" id="ARBA00022679"/>
    </source>
</evidence>
<keyword evidence="4" id="KW-0479">Metal-binding</keyword>
<evidence type="ECO:0000256" key="13">
    <source>
        <dbReference type="PROSITE-ProRule" id="PRU10141"/>
    </source>
</evidence>
<dbReference type="InterPro" id="IPR050205">
    <property type="entry name" value="CDPK_Ser/Thr_kinases"/>
</dbReference>
<dbReference type="PROSITE" id="PS00018">
    <property type="entry name" value="EF_HAND_1"/>
    <property type="match status" value="1"/>
</dbReference>
<keyword evidence="7" id="KW-0418">Kinase</keyword>
<keyword evidence="6 13" id="KW-0547">Nucleotide-binding</keyword>
<keyword evidence="3" id="KW-0808">Transferase</keyword>
<comment type="catalytic activity">
    <reaction evidence="12">
        <text>L-seryl-[protein] + ATP = O-phospho-L-seryl-[protein] + ADP + H(+)</text>
        <dbReference type="Rhea" id="RHEA:17989"/>
        <dbReference type="Rhea" id="RHEA-COMP:9863"/>
        <dbReference type="Rhea" id="RHEA-COMP:11604"/>
        <dbReference type="ChEBI" id="CHEBI:15378"/>
        <dbReference type="ChEBI" id="CHEBI:29999"/>
        <dbReference type="ChEBI" id="CHEBI:30616"/>
        <dbReference type="ChEBI" id="CHEBI:83421"/>
        <dbReference type="ChEBI" id="CHEBI:456216"/>
        <dbReference type="EC" id="2.7.11.1"/>
    </reaction>
</comment>
<evidence type="ECO:0000256" key="6">
    <source>
        <dbReference type="ARBA" id="ARBA00022741"/>
    </source>
</evidence>
<dbReference type="OrthoDB" id="40902at2759"/>
<keyword evidence="2" id="KW-0723">Serine/threonine-protein kinase</keyword>
<feature type="binding site" evidence="13">
    <location>
        <position position="88"/>
    </location>
    <ligand>
        <name>ATP</name>
        <dbReference type="ChEBI" id="CHEBI:30616"/>
    </ligand>
</feature>
<dbReference type="PROSITE" id="PS50222">
    <property type="entry name" value="EF_HAND_2"/>
    <property type="match status" value="1"/>
</dbReference>
<organism evidence="17 18">
    <name type="scientific">Zizania palustris</name>
    <name type="common">Northern wild rice</name>
    <dbReference type="NCBI Taxonomy" id="103762"/>
    <lineage>
        <taxon>Eukaryota</taxon>
        <taxon>Viridiplantae</taxon>
        <taxon>Streptophyta</taxon>
        <taxon>Embryophyta</taxon>
        <taxon>Tracheophyta</taxon>
        <taxon>Spermatophyta</taxon>
        <taxon>Magnoliopsida</taxon>
        <taxon>Liliopsida</taxon>
        <taxon>Poales</taxon>
        <taxon>Poaceae</taxon>
        <taxon>BOP clade</taxon>
        <taxon>Oryzoideae</taxon>
        <taxon>Oryzeae</taxon>
        <taxon>Zizaniinae</taxon>
        <taxon>Zizania</taxon>
    </lineage>
</organism>
<dbReference type="SMART" id="SM00054">
    <property type="entry name" value="EFh"/>
    <property type="match status" value="1"/>
</dbReference>
<proteinExistence type="inferred from homology"/>
<keyword evidence="8" id="KW-0106">Calcium</keyword>
<dbReference type="Pfam" id="PF00036">
    <property type="entry name" value="EF-hand_1"/>
    <property type="match status" value="1"/>
</dbReference>
<accession>A0A8J5X2X6</accession>
<comment type="similarity">
    <text evidence="10">Belongs to the protein kinase superfamily. Ser/Thr protein kinase family. CDPK subfamily.</text>
</comment>
<evidence type="ECO:0000256" key="5">
    <source>
        <dbReference type="ARBA" id="ARBA00022737"/>
    </source>
</evidence>
<evidence type="ECO:0000259" key="16">
    <source>
        <dbReference type="PROSITE" id="PS50222"/>
    </source>
</evidence>
<dbReference type="Pfam" id="PF00069">
    <property type="entry name" value="Pkinase"/>
    <property type="match status" value="2"/>
</dbReference>
<reference evidence="17" key="2">
    <citation type="submission" date="2021-02" db="EMBL/GenBank/DDBJ databases">
        <authorList>
            <person name="Kimball J.A."/>
            <person name="Haas M.W."/>
            <person name="Macchietto M."/>
            <person name="Kono T."/>
            <person name="Duquette J."/>
            <person name="Shao M."/>
        </authorList>
    </citation>
    <scope>NUCLEOTIDE SEQUENCE</scope>
    <source>
        <tissue evidence="17">Fresh leaf tissue</tissue>
    </source>
</reference>
<dbReference type="GO" id="GO:0005524">
    <property type="term" value="F:ATP binding"/>
    <property type="evidence" value="ECO:0007669"/>
    <property type="project" value="UniProtKB-UniRule"/>
</dbReference>
<evidence type="ECO:0000256" key="10">
    <source>
        <dbReference type="ARBA" id="ARBA00024334"/>
    </source>
</evidence>
<dbReference type="PROSITE" id="PS50011">
    <property type="entry name" value="PROTEIN_KINASE_DOM"/>
    <property type="match status" value="1"/>
</dbReference>
<dbReference type="InterPro" id="IPR002048">
    <property type="entry name" value="EF_hand_dom"/>
</dbReference>
<comment type="catalytic activity">
    <reaction evidence="11">
        <text>L-threonyl-[protein] + ATP = O-phospho-L-threonyl-[protein] + ADP + H(+)</text>
        <dbReference type="Rhea" id="RHEA:46608"/>
        <dbReference type="Rhea" id="RHEA-COMP:11060"/>
        <dbReference type="Rhea" id="RHEA-COMP:11605"/>
        <dbReference type="ChEBI" id="CHEBI:15378"/>
        <dbReference type="ChEBI" id="CHEBI:30013"/>
        <dbReference type="ChEBI" id="CHEBI:30616"/>
        <dbReference type="ChEBI" id="CHEBI:61977"/>
        <dbReference type="ChEBI" id="CHEBI:456216"/>
        <dbReference type="EC" id="2.7.11.1"/>
    </reaction>
</comment>
<dbReference type="FunFam" id="3.30.200.20:FF:000004">
    <property type="entry name" value="Calcium-dependent protein kinase 1"/>
    <property type="match status" value="1"/>
</dbReference>
<feature type="domain" description="EF-hand" evidence="16">
    <location>
        <begin position="327"/>
        <end position="362"/>
    </location>
</feature>
<evidence type="ECO:0000256" key="1">
    <source>
        <dbReference type="ARBA" id="ARBA00012513"/>
    </source>
</evidence>
<dbReference type="EC" id="2.7.11.1" evidence="1"/>